<dbReference type="AlphaFoldDB" id="F4Q2V1"/>
<dbReference type="SUPFAM" id="SSF52540">
    <property type="entry name" value="P-loop containing nucleoside triphosphate hydrolases"/>
    <property type="match status" value="2"/>
</dbReference>
<sequence>MSFVIDIPTDNPLFITRGDLGKGLEGNFSDPSSITKKSQVFSQSDPFKIKTTNPHTDRSKIERSDGEKKTLQTDAGDSYDGKIGYKSKFRFFKQMGHTCIELYDSPPFTDEVKKVKDIESLRAQFGFHYIGKIEFGAVMDITITLESENKDSIKSIQLQTSSDLSLDSLTNAINQYTREDSMGMVSFNSKVSLFGCVQKKNFVTVNELKNIFELIQVDASNLVPIRMEICPIQHKLIDSLGLLGFEHYKRKLVMIGENNCQFDQMIARLKQFQAMIDPIVGEEEQSSLVMDLFVKAPILIRRVTVMKNQSISFIKNTVEYIIGNSIPHSEEYVAEEMLVVKRFVGETLTVTDRGSWYGSSIDKVPVYYGKYCYTNGQTYNGFCLNGKKNGQGTLEYPAGNISHIKSIKGGTTEKLVQARDLIRWNEKNKSKMLASHVVKFDQYQGEPVIKFRRNIFSFFSVFDQLQNSISTDRDRYYFLLMGITGSGKTTMVEYLLNILTGQLDSPDNLRATDLESTGIGEKSMQCVSTIVTFCETLIVASDTRRIINEMINGIGSRPVLFLDNPWSQHRNNTIKSQSIDSEGVYGFDNTGVLPKKIEETTRRVVQFMVDRIRSNVPFATAEMKSLGAIRNQLMKNIPEIGKTIKLIGDNTKISDKLASQQNLEAYITQTKDLTMEEWVKDKGYALIDGVPHAKIMSGERWPDGGHATVCLGPECKTMVCHQGCSLAFTSQRHSSIFTGCRAFRDTLSKIKSQFVDNASDCLHCLECELNCSHQHHIHTEFKLEWFPNNEIVKAYYEIVKGSDSALKMANKLNQDNLDLQTKFTLQLGEIKKLEKQFHELSVLGDIKKYIESTIAVYRQQLENGGQVLEIRGLLEQLEAFLTILKDSPSIEANIQNQVREGKARYFHAWNVVKKIIALPYGLTPLSIKSSGGEKKLINDIVDEDASSETIPTRSFKQF</sequence>
<reference evidence="3" key="1">
    <citation type="journal article" date="2011" name="Genome Res.">
        <title>Phylogeny-wide analysis of social amoeba genomes highlights ancient origins for complex intercellular communication.</title>
        <authorList>
            <person name="Heidel A.J."/>
            <person name="Lawal H.M."/>
            <person name="Felder M."/>
            <person name="Schilde C."/>
            <person name="Helps N.R."/>
            <person name="Tunggal B."/>
            <person name="Rivero F."/>
            <person name="John U."/>
            <person name="Schleicher M."/>
            <person name="Eichinger L."/>
            <person name="Platzer M."/>
            <person name="Noegel A.A."/>
            <person name="Schaap P."/>
            <person name="Gloeckner G."/>
        </authorList>
    </citation>
    <scope>NUCLEOTIDE SEQUENCE [LARGE SCALE GENOMIC DNA]</scope>
    <source>
        <strain evidence="3">SH3</strain>
    </source>
</reference>
<evidence type="ECO:0000256" key="1">
    <source>
        <dbReference type="SAM" id="MobiDB-lite"/>
    </source>
</evidence>
<evidence type="ECO:0000313" key="3">
    <source>
        <dbReference type="Proteomes" id="UP000007797"/>
    </source>
</evidence>
<dbReference type="Proteomes" id="UP000007797">
    <property type="component" value="Unassembled WGS sequence"/>
</dbReference>
<dbReference type="RefSeq" id="XP_004355201.1">
    <property type="nucleotide sequence ID" value="XM_004355149.1"/>
</dbReference>
<evidence type="ECO:0000313" key="2">
    <source>
        <dbReference type="EMBL" id="EGG16727.1"/>
    </source>
</evidence>
<dbReference type="KEGG" id="dfa:DFA_07705"/>
<dbReference type="OrthoDB" id="8954335at2759"/>
<proteinExistence type="predicted"/>
<feature type="compositionally biased region" description="Polar residues" evidence="1">
    <location>
        <begin position="45"/>
        <end position="54"/>
    </location>
</feature>
<feature type="compositionally biased region" description="Basic and acidic residues" evidence="1">
    <location>
        <begin position="55"/>
        <end position="71"/>
    </location>
</feature>
<dbReference type="GeneID" id="14868647"/>
<dbReference type="STRING" id="1054147.F4Q2V1"/>
<dbReference type="SUPFAM" id="SSF82185">
    <property type="entry name" value="Histone H3 K4-specific methyltransferase SET7/9 N-terminal domain"/>
    <property type="match status" value="1"/>
</dbReference>
<accession>F4Q2V1</accession>
<organism evidence="2 3">
    <name type="scientific">Cavenderia fasciculata</name>
    <name type="common">Slime mold</name>
    <name type="synonym">Dictyostelium fasciculatum</name>
    <dbReference type="NCBI Taxonomy" id="261658"/>
    <lineage>
        <taxon>Eukaryota</taxon>
        <taxon>Amoebozoa</taxon>
        <taxon>Evosea</taxon>
        <taxon>Eumycetozoa</taxon>
        <taxon>Dictyostelia</taxon>
        <taxon>Acytosteliales</taxon>
        <taxon>Cavenderiaceae</taxon>
        <taxon>Cavenderia</taxon>
    </lineage>
</organism>
<dbReference type="InterPro" id="IPR027417">
    <property type="entry name" value="P-loop_NTPase"/>
</dbReference>
<dbReference type="EMBL" id="GL883021">
    <property type="protein sequence ID" value="EGG16727.1"/>
    <property type="molecule type" value="Genomic_DNA"/>
</dbReference>
<dbReference type="PANTHER" id="PTHR47825">
    <property type="entry name" value="AAA_23 DOMAIN-CONTAINING PROTEIN"/>
    <property type="match status" value="1"/>
</dbReference>
<name>F4Q2V1_CACFS</name>
<protein>
    <submittedName>
        <fullName evidence="2">Uncharacterized protein</fullName>
    </submittedName>
</protein>
<gene>
    <name evidence="2" type="ORF">DFA_07705</name>
</gene>
<feature type="region of interest" description="Disordered" evidence="1">
    <location>
        <begin position="45"/>
        <end position="73"/>
    </location>
</feature>
<dbReference type="PANTHER" id="PTHR47825:SF1">
    <property type="entry name" value="G DOMAIN-CONTAINING PROTEIN-RELATED"/>
    <property type="match status" value="1"/>
</dbReference>
<keyword evidence="3" id="KW-1185">Reference proteome</keyword>